<reference evidence="7 8" key="1">
    <citation type="submission" date="2014-09" db="EMBL/GenBank/DDBJ databases">
        <authorList>
            <person name="Martin A.A."/>
        </authorList>
    </citation>
    <scope>NUCLEOTIDE SEQUENCE</scope>
    <source>
        <strain evidence="8">ED321</strain>
        <strain evidence="7">ED321 Heterogonic</strain>
    </source>
</reference>
<organism evidence="7">
    <name type="scientific">Strongyloides ratti</name>
    <name type="common">Parasitic roundworm</name>
    <dbReference type="NCBI Taxonomy" id="34506"/>
    <lineage>
        <taxon>Eukaryota</taxon>
        <taxon>Metazoa</taxon>
        <taxon>Ecdysozoa</taxon>
        <taxon>Nematoda</taxon>
        <taxon>Chromadorea</taxon>
        <taxon>Rhabditida</taxon>
        <taxon>Tylenchina</taxon>
        <taxon>Panagrolaimomorpha</taxon>
        <taxon>Strongyloidoidea</taxon>
        <taxon>Strongyloididae</taxon>
        <taxon>Strongyloides</taxon>
    </lineage>
</organism>
<dbReference type="AlphaFoldDB" id="A0A090L3G8"/>
<evidence type="ECO:0000256" key="1">
    <source>
        <dbReference type="ARBA" id="ARBA00004604"/>
    </source>
</evidence>
<dbReference type="SUPFAM" id="SSF48452">
    <property type="entry name" value="TPR-like"/>
    <property type="match status" value="1"/>
</dbReference>
<evidence type="ECO:0000259" key="6">
    <source>
        <dbReference type="Pfam" id="PF08640"/>
    </source>
</evidence>
<accession>A0A090L3G8</accession>
<dbReference type="InterPro" id="IPR013949">
    <property type="entry name" value="Utp6"/>
</dbReference>
<dbReference type="GeneID" id="36376716"/>
<dbReference type="InterPro" id="IPR003107">
    <property type="entry name" value="HAT"/>
</dbReference>
<dbReference type="Gene3D" id="1.25.40.10">
    <property type="entry name" value="Tetratricopeptide repeat domain"/>
    <property type="match status" value="1"/>
</dbReference>
<dbReference type="WormBase" id="SRAE_1000260500">
    <property type="protein sequence ID" value="SRP05174"/>
    <property type="gene ID" value="WBGene00259221"/>
</dbReference>
<keyword evidence="3" id="KW-0698">rRNA processing</keyword>
<keyword evidence="5" id="KW-0539">Nucleus</keyword>
<feature type="domain" description="U3 small nucleolar RNA-associated protein 6 N-terminal" evidence="6">
    <location>
        <begin position="9"/>
        <end position="85"/>
    </location>
</feature>
<reference evidence="9" key="2">
    <citation type="submission" date="2020-12" db="UniProtKB">
        <authorList>
            <consortium name="WormBaseParasite"/>
        </authorList>
    </citation>
    <scope>IDENTIFICATION</scope>
</reference>
<dbReference type="GO" id="GO:0000462">
    <property type="term" value="P:maturation of SSU-rRNA from tricistronic rRNA transcript (SSU-rRNA, 5.8S rRNA, LSU-rRNA)"/>
    <property type="evidence" value="ECO:0007669"/>
    <property type="project" value="InterPro"/>
</dbReference>
<dbReference type="Proteomes" id="UP000035682">
    <property type="component" value="Unplaced"/>
</dbReference>
<name>A0A090L3G8_STRRB</name>
<comment type="similarity">
    <text evidence="2">Belongs to the UTP6 family.</text>
</comment>
<evidence type="ECO:0000313" key="8">
    <source>
        <dbReference type="Proteomes" id="UP000035682"/>
    </source>
</evidence>
<evidence type="ECO:0000313" key="10">
    <source>
        <dbReference type="WormBase" id="SRAE_1000260500"/>
    </source>
</evidence>
<proteinExistence type="inferred from homology"/>
<dbReference type="GO" id="GO:0034388">
    <property type="term" value="C:Pwp2p-containing subcomplex of 90S preribosome"/>
    <property type="evidence" value="ECO:0007669"/>
    <property type="project" value="TreeGrafter"/>
</dbReference>
<dbReference type="InterPro" id="IPR011990">
    <property type="entry name" value="TPR-like_helical_dom_sf"/>
</dbReference>
<protein>
    <submittedName>
        <fullName evidence="7 9">U3 small nucleolar RNA-associated protein 6 homolog</fullName>
    </submittedName>
</protein>
<dbReference type="STRING" id="34506.A0A090L3G8"/>
<dbReference type="GO" id="GO:0030515">
    <property type="term" value="F:snoRNA binding"/>
    <property type="evidence" value="ECO:0007669"/>
    <property type="project" value="InterPro"/>
</dbReference>
<evidence type="ECO:0000256" key="2">
    <source>
        <dbReference type="ARBA" id="ARBA00010734"/>
    </source>
</evidence>
<evidence type="ECO:0000256" key="3">
    <source>
        <dbReference type="ARBA" id="ARBA00022552"/>
    </source>
</evidence>
<keyword evidence="4" id="KW-0677">Repeat</keyword>
<keyword evidence="8" id="KW-1185">Reference proteome</keyword>
<dbReference type="WBParaSite" id="SRAE_1000260500.1">
    <property type="protein sequence ID" value="SRAE_1000260500.1"/>
    <property type="gene ID" value="WBGene00259221"/>
</dbReference>
<evidence type="ECO:0000313" key="7">
    <source>
        <dbReference type="EMBL" id="CEF64351.1"/>
    </source>
</evidence>
<dbReference type="RefSeq" id="XP_024503552.1">
    <property type="nucleotide sequence ID" value="XM_024649702.1"/>
</dbReference>
<dbReference type="PANTHER" id="PTHR23271">
    <property type="entry name" value="HEPATOCELLULAR CARCINOMA-ASSOCIATED ANTIGEN 66"/>
    <property type="match status" value="1"/>
</dbReference>
<dbReference type="GO" id="GO:0032040">
    <property type="term" value="C:small-subunit processome"/>
    <property type="evidence" value="ECO:0007669"/>
    <property type="project" value="TreeGrafter"/>
</dbReference>
<dbReference type="OMA" id="NAFFWMM"/>
<dbReference type="InterPro" id="IPR055347">
    <property type="entry name" value="UTP6_N"/>
</dbReference>
<evidence type="ECO:0000256" key="5">
    <source>
        <dbReference type="ARBA" id="ARBA00023242"/>
    </source>
</evidence>
<evidence type="ECO:0000313" key="9">
    <source>
        <dbReference type="WBParaSite" id="SRAE_1000260500.1"/>
    </source>
</evidence>
<dbReference type="OrthoDB" id="28112at2759"/>
<dbReference type="EMBL" id="LN609528">
    <property type="protein sequence ID" value="CEF64351.1"/>
    <property type="molecule type" value="Genomic_DNA"/>
</dbReference>
<dbReference type="PANTHER" id="PTHR23271:SF1">
    <property type="entry name" value="U3 SMALL NUCLEOLAR RNA-ASSOCIATED PROTEIN 6 HOMOLOG"/>
    <property type="match status" value="1"/>
</dbReference>
<dbReference type="Pfam" id="PF08640">
    <property type="entry name" value="U3_assoc_6"/>
    <property type="match status" value="1"/>
</dbReference>
<gene>
    <name evidence="7 9 10" type="ORF">SRAE_1000260500</name>
</gene>
<comment type="subcellular location">
    <subcellularLocation>
        <location evidence="1">Nucleus</location>
        <location evidence="1">Nucleolus</location>
    </subcellularLocation>
</comment>
<dbReference type="SMART" id="SM00386">
    <property type="entry name" value="HAT"/>
    <property type="match status" value="4"/>
</dbReference>
<sequence length="585" mass="69308">MAEVVQTRLEELLPVFELLKYCKLVEPEELAILINRCKRYEYRLQKTKKEADDYISYIEFLNEFITLIGLRRKAAAYEFKKNEIEGQLIKKINFVYNNLTERFKGDTEYFYKQIRFLKENKLFGELSKTYSKLLRFHGDNAKHHIEAGEWEFYENGSVVNGRNIFQIAARKFPKNIDMWEAFFKLEVEYVKNIIKRKEFLLKKDKNDESISTEQIMEAERATDEVLQFKLAEIVVEEGINNLEEELPISEFVFKCWIYLFNKPDEITKPIQQFVYNNLKGEYRVIADEKINKSTSSLLELFDDVIVKNDSEAMCRIFIKIADKDFEKGDVYALLKIGDILKFMYTKGYCKAQDFVSIVEVAEHPQLPLEFEWTNTLVKDTIRHVQNSKLVWKKFLEVIVNEMGDKDIAQLNDEIIQYFQKMDLFDFEDICRVYYDFLMKICKENFDQQLINFSKKLNSKLSGYFKYFYIESLVEVKPLSELECIIIEMINAKPNSPEFYVKIADSIFTSYGKESISLLEKIYTNGILEHGKISDDLWIGYLRYCYEYKPQDVATIYNRAVASLESCFMPVFTSKWTKLQQVYMSA</sequence>
<evidence type="ECO:0000256" key="4">
    <source>
        <dbReference type="ARBA" id="ARBA00022737"/>
    </source>
</evidence>
<dbReference type="CTD" id="36376716"/>